<name>A0A381XCE0_9ZZZZ</name>
<proteinExistence type="predicted"/>
<evidence type="ECO:0008006" key="2">
    <source>
        <dbReference type="Google" id="ProtNLM"/>
    </source>
</evidence>
<feature type="non-terminal residue" evidence="1">
    <location>
        <position position="280"/>
    </location>
</feature>
<organism evidence="1">
    <name type="scientific">marine metagenome</name>
    <dbReference type="NCBI Taxonomy" id="408172"/>
    <lineage>
        <taxon>unclassified sequences</taxon>
        <taxon>metagenomes</taxon>
        <taxon>ecological metagenomes</taxon>
    </lineage>
</organism>
<reference evidence="1" key="1">
    <citation type="submission" date="2018-05" db="EMBL/GenBank/DDBJ databases">
        <authorList>
            <person name="Lanie J.A."/>
            <person name="Ng W.-L."/>
            <person name="Kazmierczak K.M."/>
            <person name="Andrzejewski T.M."/>
            <person name="Davidsen T.M."/>
            <person name="Wayne K.J."/>
            <person name="Tettelin H."/>
            <person name="Glass J.I."/>
            <person name="Rusch D."/>
            <person name="Podicherti R."/>
            <person name="Tsui H.-C.T."/>
            <person name="Winkler M.E."/>
        </authorList>
    </citation>
    <scope>NUCLEOTIDE SEQUENCE</scope>
</reference>
<dbReference type="SUPFAM" id="SSF89550">
    <property type="entry name" value="PHP domain-like"/>
    <property type="match status" value="1"/>
</dbReference>
<gene>
    <name evidence="1" type="ORF">METZ01_LOCUS115260</name>
</gene>
<dbReference type="InterPro" id="IPR016195">
    <property type="entry name" value="Pol/histidinol_Pase-like"/>
</dbReference>
<dbReference type="EMBL" id="UINC01014664">
    <property type="protein sequence ID" value="SVA62406.1"/>
    <property type="molecule type" value="Genomic_DNA"/>
</dbReference>
<accession>A0A381XCE0</accession>
<evidence type="ECO:0000313" key="1">
    <source>
        <dbReference type="EMBL" id="SVA62406.1"/>
    </source>
</evidence>
<protein>
    <recommendedName>
        <fullName evidence="2">DUF3604 domain-containing protein</fullName>
    </recommendedName>
</protein>
<sequence length="280" mass="32266">MKINSEYKFYWGDLHSHCSISYGEGKLEDAIKRASQQLDFCSVTGHAFWPDISKLKKNQKEIKKYHLEGFKKLKKNWIIILKKLKIFEKKYSIKIFPSYEWHSLKYGDHNIYSKNFDLKLLSAQNIKNLKNKLNNDNLIIPHHIGYGEGNRGINWKFFNSKLSPFVEVFSMHGCSIDEKNPFTMLHDMGTLQGSGTAITGWKQNKIFGIIGSTDHHGGYPGSFGNGMIGVIAKNDSKKELWESFKKRRVFAVSGDKINLSFKINNFEMGSKIIKCKKRSI</sequence>
<dbReference type="Gene3D" id="3.20.20.140">
    <property type="entry name" value="Metal-dependent hydrolases"/>
    <property type="match status" value="1"/>
</dbReference>
<dbReference type="AlphaFoldDB" id="A0A381XCE0"/>